<dbReference type="PANTHER" id="PTHR14021:SF15">
    <property type="entry name" value="IRON-SULFUR CLUSTER CO-CHAPERONE PROTEIN HSCB"/>
    <property type="match status" value="1"/>
</dbReference>
<dbReference type="PANTHER" id="PTHR14021">
    <property type="entry name" value="IRON-SULFUR CLUSTER CO-CHAPERONE PROTEIN HSCB"/>
    <property type="match status" value="1"/>
</dbReference>
<gene>
    <name evidence="4" type="ORF">BVRB_021430</name>
</gene>
<dbReference type="GO" id="GO:0051087">
    <property type="term" value="F:protein-folding chaperone binding"/>
    <property type="evidence" value="ECO:0007669"/>
    <property type="project" value="InterPro"/>
</dbReference>
<name>A0A0J8B3L1_BETVV</name>
<dbReference type="NCBIfam" id="TIGR00714">
    <property type="entry name" value="hscB"/>
    <property type="match status" value="1"/>
</dbReference>
<evidence type="ECO:0000256" key="1">
    <source>
        <dbReference type="ARBA" id="ARBA00010476"/>
    </source>
</evidence>
<feature type="domain" description="J" evidence="3">
    <location>
        <begin position="1"/>
        <end position="60"/>
    </location>
</feature>
<feature type="non-terminal residue" evidence="4">
    <location>
        <position position="1"/>
    </location>
</feature>
<keyword evidence="5" id="KW-1185">Reference proteome</keyword>
<dbReference type="GO" id="GO:0005739">
    <property type="term" value="C:mitochondrion"/>
    <property type="evidence" value="ECO:0007669"/>
    <property type="project" value="TreeGrafter"/>
</dbReference>
<dbReference type="Gene3D" id="1.10.287.110">
    <property type="entry name" value="DnaJ domain"/>
    <property type="match status" value="1"/>
</dbReference>
<accession>A0A0J8B3L1</accession>
<dbReference type="GO" id="GO:0001671">
    <property type="term" value="F:ATPase activator activity"/>
    <property type="evidence" value="ECO:0007669"/>
    <property type="project" value="InterPro"/>
</dbReference>
<dbReference type="SUPFAM" id="SSF47144">
    <property type="entry name" value="HSC20 (HSCB), C-terminal oligomerisation domain"/>
    <property type="match status" value="1"/>
</dbReference>
<dbReference type="PROSITE" id="PS50076">
    <property type="entry name" value="DNAJ_2"/>
    <property type="match status" value="1"/>
</dbReference>
<dbReference type="AlphaFoldDB" id="A0A0J8B3L1"/>
<dbReference type="GO" id="GO:0044571">
    <property type="term" value="P:[2Fe-2S] cluster assembly"/>
    <property type="evidence" value="ECO:0007669"/>
    <property type="project" value="InterPro"/>
</dbReference>
<dbReference type="InterPro" id="IPR001623">
    <property type="entry name" value="DnaJ_domain"/>
</dbReference>
<keyword evidence="2" id="KW-0143">Chaperone</keyword>
<dbReference type="InterPro" id="IPR009073">
    <property type="entry name" value="HscB_oligo_C"/>
</dbReference>
<dbReference type="Proteomes" id="UP000035740">
    <property type="component" value="Unassembled WGS sequence"/>
</dbReference>
<dbReference type="Pfam" id="PF07743">
    <property type="entry name" value="HSCB_C"/>
    <property type="match status" value="1"/>
</dbReference>
<dbReference type="GO" id="GO:0051259">
    <property type="term" value="P:protein complex oligomerization"/>
    <property type="evidence" value="ECO:0007669"/>
    <property type="project" value="InterPro"/>
</dbReference>
<sequence>LGLPESFDIAPETISTRYRLLAKQLHPDKYENKSDQEQAISRQYSTEINRAYRTLIDPVSRAQALLAVKGVRVQDADPDELEEIRAKTVDDLISHQNDFRQAFADNDLEAAKEAVIKLIYRTRIMSAVCNDY</sequence>
<dbReference type="SMART" id="SM00271">
    <property type="entry name" value="DnaJ"/>
    <property type="match status" value="1"/>
</dbReference>
<comment type="similarity">
    <text evidence="1">Belongs to the HscB family.</text>
</comment>
<dbReference type="InterPro" id="IPR036869">
    <property type="entry name" value="J_dom_sf"/>
</dbReference>
<dbReference type="OrthoDB" id="448954at2759"/>
<evidence type="ECO:0000259" key="3">
    <source>
        <dbReference type="PROSITE" id="PS50076"/>
    </source>
</evidence>
<dbReference type="EMBL" id="KQ093353">
    <property type="protein sequence ID" value="KMS94437.1"/>
    <property type="molecule type" value="Genomic_DNA"/>
</dbReference>
<dbReference type="Gramene" id="KMS94437">
    <property type="protein sequence ID" value="KMS94437"/>
    <property type="gene ID" value="BVRB_021430"/>
</dbReference>
<dbReference type="CDD" id="cd06257">
    <property type="entry name" value="DnaJ"/>
    <property type="match status" value="1"/>
</dbReference>
<evidence type="ECO:0000313" key="4">
    <source>
        <dbReference type="EMBL" id="KMS94437.1"/>
    </source>
</evidence>
<dbReference type="Gene3D" id="1.20.1280.20">
    <property type="entry name" value="HscB, C-terminal domain"/>
    <property type="match status" value="1"/>
</dbReference>
<organism evidence="4 5">
    <name type="scientific">Beta vulgaris subsp. vulgaris</name>
    <name type="common">Beet</name>
    <dbReference type="NCBI Taxonomy" id="3555"/>
    <lineage>
        <taxon>Eukaryota</taxon>
        <taxon>Viridiplantae</taxon>
        <taxon>Streptophyta</taxon>
        <taxon>Embryophyta</taxon>
        <taxon>Tracheophyta</taxon>
        <taxon>Spermatophyta</taxon>
        <taxon>Magnoliopsida</taxon>
        <taxon>eudicotyledons</taxon>
        <taxon>Gunneridae</taxon>
        <taxon>Pentapetalae</taxon>
        <taxon>Caryophyllales</taxon>
        <taxon>Chenopodiaceae</taxon>
        <taxon>Betoideae</taxon>
        <taxon>Beta</taxon>
    </lineage>
</organism>
<dbReference type="InterPro" id="IPR004640">
    <property type="entry name" value="HscB"/>
</dbReference>
<proteinExistence type="inferred from homology"/>
<dbReference type="SUPFAM" id="SSF46565">
    <property type="entry name" value="Chaperone J-domain"/>
    <property type="match status" value="1"/>
</dbReference>
<protein>
    <recommendedName>
        <fullName evidence="3">J domain-containing protein</fullName>
    </recommendedName>
</protein>
<dbReference type="InterPro" id="IPR036386">
    <property type="entry name" value="HscB_C_sf"/>
</dbReference>
<dbReference type="Pfam" id="PF00226">
    <property type="entry name" value="DnaJ"/>
    <property type="match status" value="1"/>
</dbReference>
<evidence type="ECO:0000313" key="5">
    <source>
        <dbReference type="Proteomes" id="UP000035740"/>
    </source>
</evidence>
<evidence type="ECO:0000256" key="2">
    <source>
        <dbReference type="ARBA" id="ARBA00023186"/>
    </source>
</evidence>
<reference evidence="4 5" key="1">
    <citation type="journal article" date="2014" name="Nature">
        <title>The genome of the recently domesticated crop plant sugar beet (Beta vulgaris).</title>
        <authorList>
            <person name="Dohm J.C."/>
            <person name="Minoche A.E."/>
            <person name="Holtgrawe D."/>
            <person name="Capella-Gutierrez S."/>
            <person name="Zakrzewski F."/>
            <person name="Tafer H."/>
            <person name="Rupp O."/>
            <person name="Sorensen T.R."/>
            <person name="Stracke R."/>
            <person name="Reinhardt R."/>
            <person name="Goesmann A."/>
            <person name="Kraft T."/>
            <person name="Schulz B."/>
            <person name="Stadler P.F."/>
            <person name="Schmidt T."/>
            <person name="Gabaldon T."/>
            <person name="Lehrach H."/>
            <person name="Weisshaar B."/>
            <person name="Himmelbauer H."/>
        </authorList>
    </citation>
    <scope>NUCLEOTIDE SEQUENCE [LARGE SCALE GENOMIC DNA]</scope>
    <source>
        <tissue evidence="4">Taproot</tissue>
    </source>
</reference>